<dbReference type="EMBL" id="CADIKI010000005">
    <property type="protein sequence ID" value="CAB3786872.1"/>
    <property type="molecule type" value="Genomic_DNA"/>
</dbReference>
<evidence type="ECO:0000256" key="1">
    <source>
        <dbReference type="SAM" id="MobiDB-lite"/>
    </source>
</evidence>
<dbReference type="Proteomes" id="UP000494252">
    <property type="component" value="Unassembled WGS sequence"/>
</dbReference>
<evidence type="ECO:0000313" key="2">
    <source>
        <dbReference type="EMBL" id="CAB3786872.1"/>
    </source>
</evidence>
<accession>A0A6J5FT63</accession>
<feature type="region of interest" description="Disordered" evidence="1">
    <location>
        <begin position="13"/>
        <end position="36"/>
    </location>
</feature>
<name>A0A6J5FT63_9BURK</name>
<organism evidence="2 3">
    <name type="scientific">Paraburkholderia fynbosensis</name>
    <dbReference type="NCBI Taxonomy" id="1200993"/>
    <lineage>
        <taxon>Bacteria</taxon>
        <taxon>Pseudomonadati</taxon>
        <taxon>Pseudomonadota</taxon>
        <taxon>Betaproteobacteria</taxon>
        <taxon>Burkholderiales</taxon>
        <taxon>Burkholderiaceae</taxon>
        <taxon>Paraburkholderia</taxon>
    </lineage>
</organism>
<gene>
    <name evidence="2" type="ORF">LMG27177_02094</name>
</gene>
<protein>
    <submittedName>
        <fullName evidence="2">Uncharacterized protein</fullName>
    </submittedName>
</protein>
<proteinExistence type="predicted"/>
<keyword evidence="3" id="KW-1185">Reference proteome</keyword>
<evidence type="ECO:0000313" key="3">
    <source>
        <dbReference type="Proteomes" id="UP000494252"/>
    </source>
</evidence>
<sequence>MPPDDTLRQRVRQFGSGGMGIARSYSATPTKPEGLP</sequence>
<dbReference type="AlphaFoldDB" id="A0A6J5FT63"/>
<reference evidence="2 3" key="1">
    <citation type="submission" date="2020-04" db="EMBL/GenBank/DDBJ databases">
        <authorList>
            <person name="De Canck E."/>
        </authorList>
    </citation>
    <scope>NUCLEOTIDE SEQUENCE [LARGE SCALE GENOMIC DNA]</scope>
    <source>
        <strain evidence="2 3">LMG 27177</strain>
    </source>
</reference>